<comment type="function">
    <text evidence="6">Involved in transcription antitermination. Required for transcription of ribosomal RNA (rRNA) genes. Binds specifically to the boxA antiterminator sequence of the ribosomal RNA (rrn) operons.</text>
</comment>
<accession>A0A858R664</accession>
<dbReference type="AlphaFoldDB" id="A0A858R664"/>
<evidence type="ECO:0000256" key="4">
    <source>
        <dbReference type="ARBA" id="ARBA00023015"/>
    </source>
</evidence>
<protein>
    <recommendedName>
        <fullName evidence="6">Transcription antitermination protein NusB</fullName>
    </recommendedName>
    <alternativeName>
        <fullName evidence="6">Antitermination factor NusB</fullName>
    </alternativeName>
</protein>
<comment type="similarity">
    <text evidence="1 6">Belongs to the NusB family.</text>
</comment>
<evidence type="ECO:0000256" key="6">
    <source>
        <dbReference type="HAMAP-Rule" id="MF_00073"/>
    </source>
</evidence>
<keyword evidence="2 6" id="KW-0889">Transcription antitermination</keyword>
<dbReference type="Proteomes" id="UP000501891">
    <property type="component" value="Chromosome"/>
</dbReference>
<name>A0A858R664_9PROT</name>
<keyword evidence="5 6" id="KW-0804">Transcription</keyword>
<dbReference type="InterPro" id="IPR035926">
    <property type="entry name" value="NusB-like_sf"/>
</dbReference>
<dbReference type="HAMAP" id="MF_00073">
    <property type="entry name" value="NusB"/>
    <property type="match status" value="1"/>
</dbReference>
<dbReference type="SUPFAM" id="SSF48013">
    <property type="entry name" value="NusB-like"/>
    <property type="match status" value="1"/>
</dbReference>
<dbReference type="GO" id="GO:0031564">
    <property type="term" value="P:transcription antitermination"/>
    <property type="evidence" value="ECO:0007669"/>
    <property type="project" value="UniProtKB-KW"/>
</dbReference>
<organism evidence="9 10">
    <name type="scientific">Aerophototrophica crusticola</name>
    <dbReference type="NCBI Taxonomy" id="1709002"/>
    <lineage>
        <taxon>Bacteria</taxon>
        <taxon>Pseudomonadati</taxon>
        <taxon>Pseudomonadota</taxon>
        <taxon>Alphaproteobacteria</taxon>
        <taxon>Rhodospirillales</taxon>
        <taxon>Rhodospirillaceae</taxon>
        <taxon>Aerophototrophica</taxon>
    </lineage>
</organism>
<reference evidence="9" key="1">
    <citation type="submission" date="2020-04" db="EMBL/GenBank/DDBJ databases">
        <title>A desert anoxygenic phototrophic bacterium fixes CO2 using RubisCO under aerobic conditions.</title>
        <authorList>
            <person name="Tang K."/>
        </authorList>
    </citation>
    <scope>NUCLEOTIDE SEQUENCE [LARGE SCALE GENOMIC DNA]</scope>
    <source>
        <strain evidence="9">MIMtkB3</strain>
    </source>
</reference>
<feature type="region of interest" description="Disordered" evidence="7">
    <location>
        <begin position="1"/>
        <end position="28"/>
    </location>
</feature>
<dbReference type="KEGG" id="acru:HHL28_05780"/>
<evidence type="ECO:0000256" key="1">
    <source>
        <dbReference type="ARBA" id="ARBA00005952"/>
    </source>
</evidence>
<evidence type="ECO:0000256" key="2">
    <source>
        <dbReference type="ARBA" id="ARBA00022814"/>
    </source>
</evidence>
<feature type="domain" description="NusB/RsmB/TIM44" evidence="8">
    <location>
        <begin position="33"/>
        <end position="167"/>
    </location>
</feature>
<evidence type="ECO:0000313" key="9">
    <source>
        <dbReference type="EMBL" id="QJE72673.1"/>
    </source>
</evidence>
<evidence type="ECO:0000259" key="8">
    <source>
        <dbReference type="Pfam" id="PF01029"/>
    </source>
</evidence>
<keyword evidence="4 6" id="KW-0805">Transcription regulation</keyword>
<keyword evidence="10" id="KW-1185">Reference proteome</keyword>
<gene>
    <name evidence="6 9" type="primary">nusB</name>
    <name evidence="9" type="ORF">HHL28_05780</name>
</gene>
<dbReference type="Pfam" id="PF01029">
    <property type="entry name" value="NusB"/>
    <property type="match status" value="1"/>
</dbReference>
<evidence type="ECO:0000313" key="10">
    <source>
        <dbReference type="Proteomes" id="UP000501891"/>
    </source>
</evidence>
<dbReference type="InterPro" id="IPR006027">
    <property type="entry name" value="NusB_RsmB_TIM44"/>
</dbReference>
<dbReference type="InterPro" id="IPR011605">
    <property type="entry name" value="NusB_fam"/>
</dbReference>
<evidence type="ECO:0000256" key="5">
    <source>
        <dbReference type="ARBA" id="ARBA00023163"/>
    </source>
</evidence>
<dbReference type="GO" id="GO:0005829">
    <property type="term" value="C:cytosol"/>
    <property type="evidence" value="ECO:0007669"/>
    <property type="project" value="TreeGrafter"/>
</dbReference>
<dbReference type="GO" id="GO:0006353">
    <property type="term" value="P:DNA-templated transcription termination"/>
    <property type="evidence" value="ECO:0007669"/>
    <property type="project" value="UniProtKB-UniRule"/>
</dbReference>
<dbReference type="GO" id="GO:0003723">
    <property type="term" value="F:RNA binding"/>
    <property type="evidence" value="ECO:0007669"/>
    <property type="project" value="UniProtKB-UniRule"/>
</dbReference>
<proteinExistence type="inferred from homology"/>
<dbReference type="Gene3D" id="1.10.940.10">
    <property type="entry name" value="NusB-like"/>
    <property type="match status" value="1"/>
</dbReference>
<evidence type="ECO:0000256" key="3">
    <source>
        <dbReference type="ARBA" id="ARBA00022884"/>
    </source>
</evidence>
<evidence type="ECO:0000256" key="7">
    <source>
        <dbReference type="SAM" id="MobiDB-lite"/>
    </source>
</evidence>
<dbReference type="NCBIfam" id="TIGR01951">
    <property type="entry name" value="nusB"/>
    <property type="match status" value="1"/>
</dbReference>
<keyword evidence="3 6" id="KW-0694">RNA-binding</keyword>
<dbReference type="PANTHER" id="PTHR11078:SF3">
    <property type="entry name" value="ANTITERMINATION NUSB DOMAIN-CONTAINING PROTEIN"/>
    <property type="match status" value="1"/>
</dbReference>
<sequence length="184" mass="19955">MPPRAKKSVAAPQKEASPPKIKPTGSAKARRSAARLAAVQALYQIDLAGTSSEQVIGEFLRHRIGQEQDGQDLVTADLELFAAIVRGVQLRGADVDQMLTGSLSGQWSLDRLELLLKEILRAGVWELIGNPTVAPHIVINDYIDVTHAFFSGKEPGMVNGVLDRLARTLRPEEMQPRQAGGSRA</sequence>
<dbReference type="EMBL" id="CP051775">
    <property type="protein sequence ID" value="QJE72673.1"/>
    <property type="molecule type" value="Genomic_DNA"/>
</dbReference>
<dbReference type="PANTHER" id="PTHR11078">
    <property type="entry name" value="N UTILIZATION SUBSTANCE PROTEIN B-RELATED"/>
    <property type="match status" value="1"/>
</dbReference>